<gene>
    <name evidence="2" type="ORF">BT96DRAFT_917198</name>
</gene>
<evidence type="ECO:0000313" key="3">
    <source>
        <dbReference type="Proteomes" id="UP000799118"/>
    </source>
</evidence>
<sequence>MFETERLRLRAARKADFEKVHALFNNVSVHKMLSTGFVVPVLDSKLEKDLPTSISESLLYVIIETKDSGEFIGYTRLFGHSYKNRDAMLGMALLPEFWGRGYATEVLTFIIDYAFQQLAMHRISLDVSGNNTAAIKVYKRVGFVQEGVKRKVNWMDGKWQDDILMAVLDEDWAASRQENV</sequence>
<dbReference type="InterPro" id="IPR016181">
    <property type="entry name" value="Acyl_CoA_acyltransferase"/>
</dbReference>
<dbReference type="PANTHER" id="PTHR43792">
    <property type="entry name" value="GNAT FAMILY, PUTATIVE (AFU_ORTHOLOGUE AFUA_3G00765)-RELATED-RELATED"/>
    <property type="match status" value="1"/>
</dbReference>
<dbReference type="SUPFAM" id="SSF55729">
    <property type="entry name" value="Acyl-CoA N-acyltransferases (Nat)"/>
    <property type="match status" value="1"/>
</dbReference>
<keyword evidence="3" id="KW-1185">Reference proteome</keyword>
<dbReference type="InterPro" id="IPR000182">
    <property type="entry name" value="GNAT_dom"/>
</dbReference>
<feature type="domain" description="N-acetyltransferase" evidence="1">
    <location>
        <begin position="7"/>
        <end position="170"/>
    </location>
</feature>
<dbReference type="PROSITE" id="PS51186">
    <property type="entry name" value="GNAT"/>
    <property type="match status" value="1"/>
</dbReference>
<evidence type="ECO:0000259" key="1">
    <source>
        <dbReference type="PROSITE" id="PS51186"/>
    </source>
</evidence>
<dbReference type="OrthoDB" id="630895at2759"/>
<dbReference type="EMBL" id="ML769420">
    <property type="protein sequence ID" value="KAE9404066.1"/>
    <property type="molecule type" value="Genomic_DNA"/>
</dbReference>
<name>A0A6A4I0M4_9AGAR</name>
<dbReference type="AlphaFoldDB" id="A0A6A4I0M4"/>
<protein>
    <submittedName>
        <fullName evidence="2">Acyl-CoA N-acyltransferase</fullName>
    </submittedName>
</protein>
<dbReference type="CDD" id="cd04301">
    <property type="entry name" value="NAT_SF"/>
    <property type="match status" value="1"/>
</dbReference>
<reference evidence="2" key="1">
    <citation type="journal article" date="2019" name="Environ. Microbiol.">
        <title>Fungal ecological strategies reflected in gene transcription - a case study of two litter decomposers.</title>
        <authorList>
            <person name="Barbi F."/>
            <person name="Kohler A."/>
            <person name="Barry K."/>
            <person name="Baskaran P."/>
            <person name="Daum C."/>
            <person name="Fauchery L."/>
            <person name="Ihrmark K."/>
            <person name="Kuo A."/>
            <person name="LaButti K."/>
            <person name="Lipzen A."/>
            <person name="Morin E."/>
            <person name="Grigoriev I.V."/>
            <person name="Henrissat B."/>
            <person name="Lindahl B."/>
            <person name="Martin F."/>
        </authorList>
    </citation>
    <scope>NUCLEOTIDE SEQUENCE</scope>
    <source>
        <strain evidence="2">JB14</strain>
    </source>
</reference>
<evidence type="ECO:0000313" key="2">
    <source>
        <dbReference type="EMBL" id="KAE9404066.1"/>
    </source>
</evidence>
<dbReference type="Gene3D" id="3.40.630.30">
    <property type="match status" value="1"/>
</dbReference>
<dbReference type="Pfam" id="PF13302">
    <property type="entry name" value="Acetyltransf_3"/>
    <property type="match status" value="1"/>
</dbReference>
<organism evidence="2 3">
    <name type="scientific">Gymnopus androsaceus JB14</name>
    <dbReference type="NCBI Taxonomy" id="1447944"/>
    <lineage>
        <taxon>Eukaryota</taxon>
        <taxon>Fungi</taxon>
        <taxon>Dikarya</taxon>
        <taxon>Basidiomycota</taxon>
        <taxon>Agaricomycotina</taxon>
        <taxon>Agaricomycetes</taxon>
        <taxon>Agaricomycetidae</taxon>
        <taxon>Agaricales</taxon>
        <taxon>Marasmiineae</taxon>
        <taxon>Omphalotaceae</taxon>
        <taxon>Gymnopus</taxon>
    </lineage>
</organism>
<accession>A0A6A4I0M4</accession>
<dbReference type="Proteomes" id="UP000799118">
    <property type="component" value="Unassembled WGS sequence"/>
</dbReference>
<dbReference type="InterPro" id="IPR051531">
    <property type="entry name" value="N-acetyltransferase"/>
</dbReference>
<proteinExistence type="predicted"/>
<dbReference type="GO" id="GO:0016747">
    <property type="term" value="F:acyltransferase activity, transferring groups other than amino-acyl groups"/>
    <property type="evidence" value="ECO:0007669"/>
    <property type="project" value="InterPro"/>
</dbReference>